<dbReference type="GO" id="GO:0071786">
    <property type="term" value="P:endoplasmic reticulum tubular network organization"/>
    <property type="evidence" value="ECO:0007669"/>
    <property type="project" value="TreeGrafter"/>
</dbReference>
<keyword evidence="4 6" id="KW-1133">Transmembrane helix</keyword>
<evidence type="ECO:0000313" key="7">
    <source>
        <dbReference type="EMBL" id="KAF5337099.1"/>
    </source>
</evidence>
<dbReference type="InterPro" id="IPR005344">
    <property type="entry name" value="TMEM33/Pom33"/>
</dbReference>
<dbReference type="GO" id="GO:0016020">
    <property type="term" value="C:membrane"/>
    <property type="evidence" value="ECO:0007669"/>
    <property type="project" value="UniProtKB-SubCell"/>
</dbReference>
<comment type="similarity">
    <text evidence="2">Belongs to the PER33/POM33 family.</text>
</comment>
<dbReference type="Proteomes" id="UP000541558">
    <property type="component" value="Unassembled WGS sequence"/>
</dbReference>
<dbReference type="PANTHER" id="PTHR12703">
    <property type="entry name" value="TRANSMEMBRANE PROTEIN 33"/>
    <property type="match status" value="1"/>
</dbReference>
<sequence>MSRLSPLSSTLHHSTDLPNGNFSKPRIQHYIWAGGHFLLLASALRIFLSWVTFGSPSSWWYKASFSGALLSYAIVCIHLNSILPTRNDAWLTRWVPKMWSMPEVLKSLQNVQYFALAIFWWTSKPVTIALVPYAIFSLFHALTFARTTLMPQLLPPGPPATAGGPPTPPPLAKRLQVWVKANYDRAMSVVAYAEILIFVRVLLGAITFQNSLLSPLIVAHFLRQRYHQSAFTRHAVANVDAQLSQLARRPGIPPVVDQVWQRARGLISGWAGSVLQAPPAAPAGAGAGAARR</sequence>
<evidence type="ECO:0000256" key="6">
    <source>
        <dbReference type="SAM" id="Phobius"/>
    </source>
</evidence>
<gene>
    <name evidence="7" type="ORF">D9611_003233</name>
</gene>
<comment type="caution">
    <text evidence="7">The sequence shown here is derived from an EMBL/GenBank/DDBJ whole genome shotgun (WGS) entry which is preliminary data.</text>
</comment>
<dbReference type="InterPro" id="IPR051645">
    <property type="entry name" value="PER33/POM33_regulator"/>
</dbReference>
<feature type="transmembrane region" description="Helical" evidence="6">
    <location>
        <begin position="59"/>
        <end position="83"/>
    </location>
</feature>
<dbReference type="PANTHER" id="PTHR12703:SF4">
    <property type="entry name" value="TRANSMEMBRANE PROTEIN 33"/>
    <property type="match status" value="1"/>
</dbReference>
<evidence type="ECO:0000256" key="4">
    <source>
        <dbReference type="ARBA" id="ARBA00022989"/>
    </source>
</evidence>
<reference evidence="7 8" key="1">
    <citation type="journal article" date="2020" name="ISME J.">
        <title>Uncovering the hidden diversity of litter-decomposition mechanisms in mushroom-forming fungi.</title>
        <authorList>
            <person name="Floudas D."/>
            <person name="Bentzer J."/>
            <person name="Ahren D."/>
            <person name="Johansson T."/>
            <person name="Persson P."/>
            <person name="Tunlid A."/>
        </authorList>
    </citation>
    <scope>NUCLEOTIDE SEQUENCE [LARGE SCALE GENOMIC DNA]</scope>
    <source>
        <strain evidence="7 8">CBS 175.51</strain>
    </source>
</reference>
<evidence type="ECO:0000256" key="2">
    <source>
        <dbReference type="ARBA" id="ARBA00007322"/>
    </source>
</evidence>
<dbReference type="EMBL" id="JAACJK010000057">
    <property type="protein sequence ID" value="KAF5337099.1"/>
    <property type="molecule type" value="Genomic_DNA"/>
</dbReference>
<feature type="transmembrane region" description="Helical" evidence="6">
    <location>
        <begin position="189"/>
        <end position="208"/>
    </location>
</feature>
<evidence type="ECO:0000313" key="8">
    <source>
        <dbReference type="Proteomes" id="UP000541558"/>
    </source>
</evidence>
<evidence type="ECO:0000256" key="3">
    <source>
        <dbReference type="ARBA" id="ARBA00022692"/>
    </source>
</evidence>
<protein>
    <submittedName>
        <fullName evidence="7">Uncharacterized protein</fullName>
    </submittedName>
</protein>
<dbReference type="GO" id="GO:0005783">
    <property type="term" value="C:endoplasmic reticulum"/>
    <property type="evidence" value="ECO:0007669"/>
    <property type="project" value="TreeGrafter"/>
</dbReference>
<feature type="transmembrane region" description="Helical" evidence="6">
    <location>
        <begin position="30"/>
        <end position="53"/>
    </location>
</feature>
<name>A0A8H5C8I7_9AGAR</name>
<dbReference type="AlphaFoldDB" id="A0A8H5C8I7"/>
<evidence type="ECO:0000256" key="5">
    <source>
        <dbReference type="ARBA" id="ARBA00023136"/>
    </source>
</evidence>
<comment type="subcellular location">
    <subcellularLocation>
        <location evidence="1">Membrane</location>
        <topology evidence="1">Multi-pass membrane protein</topology>
    </subcellularLocation>
</comment>
<proteinExistence type="inferred from homology"/>
<keyword evidence="3 6" id="KW-0812">Transmembrane</keyword>
<accession>A0A8H5C8I7</accession>
<organism evidence="7 8">
    <name type="scientific">Ephemerocybe angulata</name>
    <dbReference type="NCBI Taxonomy" id="980116"/>
    <lineage>
        <taxon>Eukaryota</taxon>
        <taxon>Fungi</taxon>
        <taxon>Dikarya</taxon>
        <taxon>Basidiomycota</taxon>
        <taxon>Agaricomycotina</taxon>
        <taxon>Agaricomycetes</taxon>
        <taxon>Agaricomycetidae</taxon>
        <taxon>Agaricales</taxon>
        <taxon>Agaricineae</taxon>
        <taxon>Psathyrellaceae</taxon>
        <taxon>Ephemerocybe</taxon>
    </lineage>
</organism>
<dbReference type="Pfam" id="PF03661">
    <property type="entry name" value="TMEM33_Pom33"/>
    <property type="match status" value="1"/>
</dbReference>
<keyword evidence="5 6" id="KW-0472">Membrane</keyword>
<evidence type="ECO:0000256" key="1">
    <source>
        <dbReference type="ARBA" id="ARBA00004141"/>
    </source>
</evidence>
<dbReference type="GO" id="GO:0061024">
    <property type="term" value="P:membrane organization"/>
    <property type="evidence" value="ECO:0007669"/>
    <property type="project" value="TreeGrafter"/>
</dbReference>
<keyword evidence="8" id="KW-1185">Reference proteome</keyword>
<dbReference type="OrthoDB" id="5581259at2759"/>